<dbReference type="Pfam" id="PF06719">
    <property type="entry name" value="AraC_N"/>
    <property type="match status" value="1"/>
</dbReference>
<comment type="caution">
    <text evidence="2">The sequence shown here is derived from an EMBL/GenBank/DDBJ whole genome shotgun (WGS) entry which is preliminary data.</text>
</comment>
<name>A0ABU1ISU5_9BACL</name>
<dbReference type="InterPro" id="IPR009594">
    <property type="entry name" value="Tscrpt_reg_HTH_AraC_N"/>
</dbReference>
<keyword evidence="3" id="KW-1185">Reference proteome</keyword>
<dbReference type="Proteomes" id="UP001185028">
    <property type="component" value="Unassembled WGS sequence"/>
</dbReference>
<evidence type="ECO:0000313" key="2">
    <source>
        <dbReference type="EMBL" id="MDR6242286.1"/>
    </source>
</evidence>
<gene>
    <name evidence="2" type="ORF">JOC58_000170</name>
</gene>
<accession>A0ABU1ISU5</accession>
<evidence type="ECO:0000313" key="3">
    <source>
        <dbReference type="Proteomes" id="UP001185028"/>
    </source>
</evidence>
<protein>
    <recommendedName>
        <fullName evidence="1">Transcription regulator HTH AraC N-terminal domain-containing protein</fullName>
    </recommendedName>
</protein>
<organism evidence="2 3">
    <name type="scientific">Paenibacillus hunanensis</name>
    <dbReference type="NCBI Taxonomy" id="539262"/>
    <lineage>
        <taxon>Bacteria</taxon>
        <taxon>Bacillati</taxon>
        <taxon>Bacillota</taxon>
        <taxon>Bacilli</taxon>
        <taxon>Bacillales</taxon>
        <taxon>Paenibacillaceae</taxon>
        <taxon>Paenibacillus</taxon>
    </lineage>
</organism>
<evidence type="ECO:0000259" key="1">
    <source>
        <dbReference type="Pfam" id="PF06719"/>
    </source>
</evidence>
<reference evidence="2 3" key="1">
    <citation type="submission" date="2023-07" db="EMBL/GenBank/DDBJ databases">
        <title>Genomic Encyclopedia of Type Strains, Phase IV (KMG-IV): sequencing the most valuable type-strain genomes for metagenomic binning, comparative biology and taxonomic classification.</title>
        <authorList>
            <person name="Goeker M."/>
        </authorList>
    </citation>
    <scope>NUCLEOTIDE SEQUENCE [LARGE SCALE GENOMIC DNA]</scope>
    <source>
        <strain evidence="2 3">DSM 22170</strain>
    </source>
</reference>
<dbReference type="EMBL" id="JAVDQH010000001">
    <property type="protein sequence ID" value="MDR6242286.1"/>
    <property type="molecule type" value="Genomic_DNA"/>
</dbReference>
<dbReference type="RefSeq" id="WP_229685668.1">
    <property type="nucleotide sequence ID" value="NZ_BMMB01000003.1"/>
</dbReference>
<feature type="domain" description="Transcription regulator HTH AraC N-terminal" evidence="1">
    <location>
        <begin position="1"/>
        <end position="27"/>
    </location>
</feature>
<sequence length="36" mass="4240">MDTVVRLLQLLEQPQDILVLVPLMIRENEVSSKQQY</sequence>
<proteinExistence type="predicted"/>